<dbReference type="Proteomes" id="UP001165190">
    <property type="component" value="Unassembled WGS sequence"/>
</dbReference>
<evidence type="ECO:0000313" key="3">
    <source>
        <dbReference type="Proteomes" id="UP001165190"/>
    </source>
</evidence>
<evidence type="ECO:0000259" key="1">
    <source>
        <dbReference type="Pfam" id="PF03372"/>
    </source>
</evidence>
<name>A0A9W7IGU5_HIBTR</name>
<dbReference type="Gene3D" id="3.60.10.10">
    <property type="entry name" value="Endonuclease/exonuclease/phosphatase"/>
    <property type="match status" value="1"/>
</dbReference>
<protein>
    <recommendedName>
        <fullName evidence="1">Endonuclease/exonuclease/phosphatase domain-containing protein</fullName>
    </recommendedName>
</protein>
<dbReference type="EMBL" id="BSYR01000026">
    <property type="protein sequence ID" value="GMI94996.1"/>
    <property type="molecule type" value="Genomic_DNA"/>
</dbReference>
<reference evidence="2" key="1">
    <citation type="submission" date="2023-05" db="EMBL/GenBank/DDBJ databases">
        <title>Genome and transcriptome analyses reveal genes involved in the formation of fine ridges on petal epidermal cells in Hibiscus trionum.</title>
        <authorList>
            <person name="Koshimizu S."/>
            <person name="Masuda S."/>
            <person name="Ishii T."/>
            <person name="Shirasu K."/>
            <person name="Hoshino A."/>
            <person name="Arita M."/>
        </authorList>
    </citation>
    <scope>NUCLEOTIDE SEQUENCE</scope>
    <source>
        <strain evidence="2">Hamamatsu line</strain>
    </source>
</reference>
<keyword evidence="3" id="KW-1185">Reference proteome</keyword>
<dbReference type="AlphaFoldDB" id="A0A9W7IGU5"/>
<organism evidence="2 3">
    <name type="scientific">Hibiscus trionum</name>
    <name type="common">Flower of an hour</name>
    <dbReference type="NCBI Taxonomy" id="183268"/>
    <lineage>
        <taxon>Eukaryota</taxon>
        <taxon>Viridiplantae</taxon>
        <taxon>Streptophyta</taxon>
        <taxon>Embryophyta</taxon>
        <taxon>Tracheophyta</taxon>
        <taxon>Spermatophyta</taxon>
        <taxon>Magnoliopsida</taxon>
        <taxon>eudicotyledons</taxon>
        <taxon>Gunneridae</taxon>
        <taxon>Pentapetalae</taxon>
        <taxon>rosids</taxon>
        <taxon>malvids</taxon>
        <taxon>Malvales</taxon>
        <taxon>Malvaceae</taxon>
        <taxon>Malvoideae</taxon>
        <taxon>Hibiscus</taxon>
    </lineage>
</organism>
<proteinExistence type="predicted"/>
<evidence type="ECO:0000313" key="2">
    <source>
        <dbReference type="EMBL" id="GMI94996.1"/>
    </source>
</evidence>
<sequence>MKLLSWNVRGLGKPRTVGRLNQKLREENPSIFFLVETKLSAARMEKVRKKCGFPNGIDVDAVGRRGGLSLGWKSSCVVSLRSYSDRHIDIIIEDDSEGLQWRCTGFYGAPEVHRRQEAWDLLRSLDNCPEIPWLVIGDFNEILLSSEKRGVCYAAKDKWIFSGRCWTIVLWTILGSSANGLRGRKGNERFQT</sequence>
<dbReference type="PANTHER" id="PTHR35218:SF9">
    <property type="entry name" value="ENDONUCLEASE_EXONUCLEASE_PHOSPHATASE DOMAIN-CONTAINING PROTEIN"/>
    <property type="match status" value="1"/>
</dbReference>
<feature type="domain" description="Endonuclease/exonuclease/phosphatase" evidence="1">
    <location>
        <begin position="4"/>
        <end position="158"/>
    </location>
</feature>
<dbReference type="PANTHER" id="PTHR35218">
    <property type="entry name" value="RNASE H DOMAIN-CONTAINING PROTEIN"/>
    <property type="match status" value="1"/>
</dbReference>
<dbReference type="InterPro" id="IPR036691">
    <property type="entry name" value="Endo/exonu/phosph_ase_sf"/>
</dbReference>
<dbReference type="InterPro" id="IPR005135">
    <property type="entry name" value="Endo/exonuclease/phosphatase"/>
</dbReference>
<dbReference type="Pfam" id="PF03372">
    <property type="entry name" value="Exo_endo_phos"/>
    <property type="match status" value="1"/>
</dbReference>
<dbReference type="OrthoDB" id="991388at2759"/>
<comment type="caution">
    <text evidence="2">The sequence shown here is derived from an EMBL/GenBank/DDBJ whole genome shotgun (WGS) entry which is preliminary data.</text>
</comment>
<accession>A0A9W7IGU5</accession>
<gene>
    <name evidence="2" type="ORF">HRI_003168900</name>
</gene>
<dbReference type="SUPFAM" id="SSF56219">
    <property type="entry name" value="DNase I-like"/>
    <property type="match status" value="1"/>
</dbReference>
<dbReference type="GO" id="GO:0003824">
    <property type="term" value="F:catalytic activity"/>
    <property type="evidence" value="ECO:0007669"/>
    <property type="project" value="InterPro"/>
</dbReference>